<dbReference type="AlphaFoldDB" id="A0AAV8WHU8"/>
<dbReference type="PANTHER" id="PTHR23301">
    <property type="entry name" value="CHITIN BINDING PERITROPHIN-A"/>
    <property type="match status" value="1"/>
</dbReference>
<keyword evidence="1" id="KW-0147">Chitin-binding</keyword>
<evidence type="ECO:0000259" key="7">
    <source>
        <dbReference type="PROSITE" id="PS50940"/>
    </source>
</evidence>
<dbReference type="EMBL" id="JANEYG010000001">
    <property type="protein sequence ID" value="KAJ8925725.1"/>
    <property type="molecule type" value="Genomic_DNA"/>
</dbReference>
<dbReference type="InterPro" id="IPR051940">
    <property type="entry name" value="Chitin_bind-dev_reg"/>
</dbReference>
<dbReference type="InterPro" id="IPR002557">
    <property type="entry name" value="Chitin-bd_dom"/>
</dbReference>
<keyword evidence="3" id="KW-0677">Repeat</keyword>
<dbReference type="PROSITE" id="PS50940">
    <property type="entry name" value="CHIT_BIND_II"/>
    <property type="match status" value="1"/>
</dbReference>
<comment type="caution">
    <text evidence="8">The sequence shown here is derived from an EMBL/GenBank/DDBJ whole genome shotgun (WGS) entry which is preliminary data.</text>
</comment>
<organism evidence="8 9">
    <name type="scientific">Exocentrus adspersus</name>
    <dbReference type="NCBI Taxonomy" id="1586481"/>
    <lineage>
        <taxon>Eukaryota</taxon>
        <taxon>Metazoa</taxon>
        <taxon>Ecdysozoa</taxon>
        <taxon>Arthropoda</taxon>
        <taxon>Hexapoda</taxon>
        <taxon>Insecta</taxon>
        <taxon>Pterygota</taxon>
        <taxon>Neoptera</taxon>
        <taxon>Endopterygota</taxon>
        <taxon>Coleoptera</taxon>
        <taxon>Polyphaga</taxon>
        <taxon>Cucujiformia</taxon>
        <taxon>Chrysomeloidea</taxon>
        <taxon>Cerambycidae</taxon>
        <taxon>Lamiinae</taxon>
        <taxon>Acanthocinini</taxon>
        <taxon>Exocentrus</taxon>
    </lineage>
</organism>
<feature type="domain" description="Chitin-binding type-2" evidence="7">
    <location>
        <begin position="18"/>
        <end position="77"/>
    </location>
</feature>
<dbReference type="Proteomes" id="UP001159042">
    <property type="component" value="Unassembled WGS sequence"/>
</dbReference>
<reference evidence="8 9" key="1">
    <citation type="journal article" date="2023" name="Insect Mol. Biol.">
        <title>Genome sequencing provides insights into the evolution of gene families encoding plant cell wall-degrading enzymes in longhorned beetles.</title>
        <authorList>
            <person name="Shin N.R."/>
            <person name="Okamura Y."/>
            <person name="Kirsch R."/>
            <person name="Pauchet Y."/>
        </authorList>
    </citation>
    <scope>NUCLEOTIDE SEQUENCE [LARGE SCALE GENOMIC DNA]</scope>
    <source>
        <strain evidence="8">EAD_L_NR</strain>
    </source>
</reference>
<dbReference type="GO" id="GO:0008061">
    <property type="term" value="F:chitin binding"/>
    <property type="evidence" value="ECO:0007669"/>
    <property type="project" value="UniProtKB-KW"/>
</dbReference>
<gene>
    <name evidence="8" type="ORF">NQ315_009573</name>
</gene>
<proteinExistence type="predicted"/>
<keyword evidence="9" id="KW-1185">Reference proteome</keyword>
<evidence type="ECO:0000256" key="3">
    <source>
        <dbReference type="ARBA" id="ARBA00022737"/>
    </source>
</evidence>
<evidence type="ECO:0000256" key="2">
    <source>
        <dbReference type="ARBA" id="ARBA00022729"/>
    </source>
</evidence>
<dbReference type="Gene3D" id="2.170.140.10">
    <property type="entry name" value="Chitin binding domain"/>
    <property type="match status" value="1"/>
</dbReference>
<dbReference type="InterPro" id="IPR036508">
    <property type="entry name" value="Chitin-bd_dom_sf"/>
</dbReference>
<dbReference type="SUPFAM" id="SSF57625">
    <property type="entry name" value="Invertebrate chitin-binding proteins"/>
    <property type="match status" value="1"/>
</dbReference>
<dbReference type="SMART" id="SM00494">
    <property type="entry name" value="ChtBD2"/>
    <property type="match status" value="1"/>
</dbReference>
<dbReference type="Pfam" id="PF01607">
    <property type="entry name" value="CBM_14"/>
    <property type="match status" value="1"/>
</dbReference>
<feature type="signal peptide" evidence="6">
    <location>
        <begin position="1"/>
        <end position="16"/>
    </location>
</feature>
<name>A0AAV8WHU8_9CUCU</name>
<evidence type="ECO:0000256" key="5">
    <source>
        <dbReference type="ARBA" id="ARBA00023180"/>
    </source>
</evidence>
<evidence type="ECO:0000256" key="4">
    <source>
        <dbReference type="ARBA" id="ARBA00023157"/>
    </source>
</evidence>
<keyword evidence="2 6" id="KW-0732">Signal</keyword>
<keyword evidence="5" id="KW-0325">Glycoprotein</keyword>
<evidence type="ECO:0000313" key="8">
    <source>
        <dbReference type="EMBL" id="KAJ8925725.1"/>
    </source>
</evidence>
<feature type="chain" id="PRO_5043709548" description="Chitin-binding type-2 domain-containing protein" evidence="6">
    <location>
        <begin position="17"/>
        <end position="78"/>
    </location>
</feature>
<sequence>MLPALVFLFVVSFVGALPYNCPAEDSSVPVIMEHERFCNYYVECSNGQAYVFKCPEGLNFNPRIKACDWPERAGCKQG</sequence>
<evidence type="ECO:0000256" key="1">
    <source>
        <dbReference type="ARBA" id="ARBA00022669"/>
    </source>
</evidence>
<keyword evidence="4" id="KW-1015">Disulfide bond</keyword>
<dbReference type="PANTHER" id="PTHR23301:SF0">
    <property type="entry name" value="CHITIN-BINDING TYPE-2 DOMAIN-CONTAINING PROTEIN-RELATED"/>
    <property type="match status" value="1"/>
</dbReference>
<dbReference type="GO" id="GO:0005576">
    <property type="term" value="C:extracellular region"/>
    <property type="evidence" value="ECO:0007669"/>
    <property type="project" value="InterPro"/>
</dbReference>
<evidence type="ECO:0000313" key="9">
    <source>
        <dbReference type="Proteomes" id="UP001159042"/>
    </source>
</evidence>
<protein>
    <recommendedName>
        <fullName evidence="7">Chitin-binding type-2 domain-containing protein</fullName>
    </recommendedName>
</protein>
<evidence type="ECO:0000256" key="6">
    <source>
        <dbReference type="SAM" id="SignalP"/>
    </source>
</evidence>
<accession>A0AAV8WHU8</accession>